<proteinExistence type="predicted"/>
<gene>
    <name evidence="1" type="ordered locus">HMPREF0833_11415</name>
</gene>
<dbReference type="KEGG" id="scp:HMPREF0833_11415"/>
<sequence>MCTKDEKRHRNCFIGITRDITESYKHSFEHHQYISFLSSCVIYFYSASFRHDLVYKSHFLSSSKNYSVLFLNYLVITLSKKPEELAF</sequence>
<name>F8DFI4_STREP</name>
<evidence type="ECO:0000313" key="2">
    <source>
        <dbReference type="Proteomes" id="UP000001502"/>
    </source>
</evidence>
<protein>
    <submittedName>
        <fullName evidence="1">Uncharacterized protein</fullName>
    </submittedName>
</protein>
<dbReference type="EMBL" id="CP002843">
    <property type="protein sequence ID" value="AEH56446.1"/>
    <property type="molecule type" value="Genomic_DNA"/>
</dbReference>
<evidence type="ECO:0000313" key="1">
    <source>
        <dbReference type="EMBL" id="AEH56446.1"/>
    </source>
</evidence>
<dbReference type="AlphaFoldDB" id="F8DFI4"/>
<dbReference type="HOGENOM" id="CLU_2481949_0_0_9"/>
<reference evidence="2" key="1">
    <citation type="submission" date="2011-06" db="EMBL/GenBank/DDBJ databases">
        <title>Complete sequence of Streptococcus parasanguinis strain ATCC 15912.</title>
        <authorList>
            <person name="Muzny D."/>
            <person name="Qin X."/>
            <person name="Buhay C."/>
            <person name="Dugan-Rocha S."/>
            <person name="Ding Y."/>
            <person name="Chen G."/>
            <person name="Hawes A."/>
            <person name="Holder M."/>
            <person name="Jhangiani S."/>
            <person name="Johnson A."/>
            <person name="Khan Z."/>
            <person name="Li Z."/>
            <person name="Liu W."/>
            <person name="Liu X."/>
            <person name="Perez L."/>
            <person name="Shen H."/>
            <person name="Wang Q."/>
            <person name="Watt J."/>
            <person name="Xi L."/>
            <person name="Xin Y."/>
            <person name="Zhou J."/>
            <person name="Deng J."/>
            <person name="Jiang H."/>
            <person name="Liu Y."/>
            <person name="Qu J."/>
            <person name="Song X.-Z."/>
            <person name="Zhang L."/>
            <person name="Villasana D."/>
            <person name="Johnson A."/>
            <person name="Liu J."/>
            <person name="Liyanage D."/>
            <person name="Lorensuhewa L."/>
            <person name="Robinson T."/>
            <person name="Song A."/>
            <person name="Song B.-B."/>
            <person name="Dinh H."/>
            <person name="Thornton R."/>
            <person name="Coyle M."/>
            <person name="Francisco L."/>
            <person name="Jackson L."/>
            <person name="Javaid M."/>
            <person name="Korchina V."/>
            <person name="Kovar C."/>
            <person name="Mata R."/>
            <person name="Mathew T."/>
            <person name="Ngo R."/>
            <person name="Nguyen L."/>
            <person name="Nguyen N."/>
            <person name="Okwuonu G."/>
            <person name="Ongeri F."/>
            <person name="Pham C."/>
            <person name="Simmons D."/>
            <person name="Wilczek-Boney K."/>
            <person name="Hale W."/>
            <person name="Jakkamsetti A."/>
            <person name="Pham P."/>
            <person name="Ruth R."/>
            <person name="San Lucas F."/>
            <person name="Warren J."/>
            <person name="Zhang J."/>
            <person name="Zhao Z."/>
            <person name="Zhou C."/>
            <person name="Zhu D."/>
            <person name="Lee S."/>
            <person name="Bess C."/>
            <person name="Blankenburg K."/>
            <person name="Forbes L."/>
            <person name="Fu Q."/>
            <person name="Gubbala S."/>
            <person name="Hirani K."/>
            <person name="Jayaseelan J.C."/>
            <person name="Lara F."/>
            <person name="Munidasa M."/>
            <person name="Palculict T."/>
            <person name="Patil S."/>
            <person name="Pu L.-L."/>
            <person name="Saada N."/>
            <person name="Tang L."/>
            <person name="Weissenberger G."/>
            <person name="Zhu Y."/>
            <person name="Hemphill L."/>
            <person name="Shang Y."/>
            <person name="Youmans B."/>
            <person name="Ayvaz T."/>
            <person name="Ross M."/>
            <person name="Santibanez J."/>
            <person name="Aqrawi P."/>
            <person name="Gross S."/>
            <person name="Joshi V."/>
            <person name="Fowler G."/>
            <person name="Nazareth L."/>
            <person name="Reid J."/>
            <person name="Worley K."/>
            <person name="Petrosino J."/>
            <person name="Highlander S."/>
            <person name="Gibbs R."/>
        </authorList>
    </citation>
    <scope>NUCLEOTIDE SEQUENCE [LARGE SCALE GENOMIC DNA]</scope>
    <source>
        <strain evidence="2">ATCC 15912 / DSM 6778 / CIP 104372 / LMG 14537</strain>
    </source>
</reference>
<accession>F8DFI4</accession>
<dbReference type="Proteomes" id="UP000001502">
    <property type="component" value="Chromosome"/>
</dbReference>
<organism evidence="1 2">
    <name type="scientific">Streptococcus parasanguinis (strain ATCC 15912 / DSM 6778 / CIP 104372 / LMG 14537)</name>
    <dbReference type="NCBI Taxonomy" id="760570"/>
    <lineage>
        <taxon>Bacteria</taxon>
        <taxon>Bacillati</taxon>
        <taxon>Bacillota</taxon>
        <taxon>Bacilli</taxon>
        <taxon>Lactobacillales</taxon>
        <taxon>Streptococcaceae</taxon>
        <taxon>Streptococcus</taxon>
    </lineage>
</organism>